<comment type="caution">
    <text evidence="11">The sequence shown here is derived from an EMBL/GenBank/DDBJ whole genome shotgun (WGS) entry which is preliminary data.</text>
</comment>
<dbReference type="Gene3D" id="3.30.70.1350">
    <property type="entry name" value="Cation efflux protein, cytoplasmic domain"/>
    <property type="match status" value="1"/>
</dbReference>
<dbReference type="Gene3D" id="1.20.1510.10">
    <property type="entry name" value="Cation efflux protein transmembrane domain"/>
    <property type="match status" value="1"/>
</dbReference>
<feature type="transmembrane region" description="Helical" evidence="8">
    <location>
        <begin position="157"/>
        <end position="179"/>
    </location>
</feature>
<comment type="similarity">
    <text evidence="2">Belongs to the cation diffusion facilitator (CDF) transporter (TC 2.A.4) family. SLC30A subfamily.</text>
</comment>
<gene>
    <name evidence="11" type="ORF">G1C94_0369</name>
</gene>
<dbReference type="InterPro" id="IPR027470">
    <property type="entry name" value="Cation_efflux_CTD"/>
</dbReference>
<dbReference type="SUPFAM" id="SSF160240">
    <property type="entry name" value="Cation efflux protein cytoplasmic domain-like"/>
    <property type="match status" value="1"/>
</dbReference>
<sequence>MAHDHSSPVAAQGAGHQKRLAATLCVTSTVFLVEVVAAIVTGSLALLVDAGHMLTDMSVLIASTITAMLMREKPSEKRTWGWARLEVITAAGGAVVLLLVGIYALFEAGMRLFGGSPAEIGDVRLLLFVGILGLTANIVSIAILASQRGDNMNMKAAFLEVMNDALGSLAVVASALVMISTGWDQFDAIAGGLIALLMIPRAIKLLHHAVRVLLEEVPEGLKLDEVRRHLEGVPHVLAVHDLHASTVSTGMPILMAHVVVERGLTMEQAADILSQLQDCLRKHFPVSVPHTTFQLEPEGYRSPSDDDLHE</sequence>
<dbReference type="Proteomes" id="UP000553756">
    <property type="component" value="Unassembled WGS sequence"/>
</dbReference>
<dbReference type="NCBIfam" id="TIGR01297">
    <property type="entry name" value="CDF"/>
    <property type="match status" value="1"/>
</dbReference>
<dbReference type="SUPFAM" id="SSF161111">
    <property type="entry name" value="Cation efflux protein transmembrane domain-like"/>
    <property type="match status" value="1"/>
</dbReference>
<feature type="transmembrane region" description="Helical" evidence="8">
    <location>
        <begin position="20"/>
        <end position="47"/>
    </location>
</feature>
<keyword evidence="7 8" id="KW-0472">Membrane</keyword>
<evidence type="ECO:0000256" key="5">
    <source>
        <dbReference type="ARBA" id="ARBA00022989"/>
    </source>
</evidence>
<feature type="transmembrane region" description="Helical" evidence="8">
    <location>
        <begin position="125"/>
        <end position="145"/>
    </location>
</feature>
<evidence type="ECO:0000256" key="2">
    <source>
        <dbReference type="ARBA" id="ARBA00008873"/>
    </source>
</evidence>
<protein>
    <submittedName>
        <fullName evidence="11">Cation transporter</fullName>
    </submittedName>
</protein>
<evidence type="ECO:0000256" key="1">
    <source>
        <dbReference type="ARBA" id="ARBA00004141"/>
    </source>
</evidence>
<dbReference type="InterPro" id="IPR050681">
    <property type="entry name" value="CDF/SLC30A"/>
</dbReference>
<feature type="transmembrane region" description="Helical" evidence="8">
    <location>
        <begin position="82"/>
        <end position="105"/>
    </location>
</feature>
<evidence type="ECO:0000256" key="7">
    <source>
        <dbReference type="ARBA" id="ARBA00023136"/>
    </source>
</evidence>
<evidence type="ECO:0000256" key="3">
    <source>
        <dbReference type="ARBA" id="ARBA00022448"/>
    </source>
</evidence>
<feature type="domain" description="Cation efflux protein cytoplasmic" evidence="10">
    <location>
        <begin position="218"/>
        <end position="298"/>
    </location>
</feature>
<keyword evidence="4 8" id="KW-0812">Transmembrane</keyword>
<dbReference type="Pfam" id="PF01545">
    <property type="entry name" value="Cation_efflux"/>
    <property type="match status" value="1"/>
</dbReference>
<dbReference type="PANTHER" id="PTHR11562">
    <property type="entry name" value="CATION EFFLUX PROTEIN/ ZINC TRANSPORTER"/>
    <property type="match status" value="1"/>
</dbReference>
<evidence type="ECO:0000259" key="10">
    <source>
        <dbReference type="Pfam" id="PF16916"/>
    </source>
</evidence>
<dbReference type="PANTHER" id="PTHR11562:SF17">
    <property type="entry name" value="RE54080P-RELATED"/>
    <property type="match status" value="1"/>
</dbReference>
<keyword evidence="6" id="KW-0406">Ion transport</keyword>
<feature type="domain" description="Cation efflux protein transmembrane" evidence="9">
    <location>
        <begin position="22"/>
        <end position="214"/>
    </location>
</feature>
<evidence type="ECO:0000256" key="4">
    <source>
        <dbReference type="ARBA" id="ARBA00022692"/>
    </source>
</evidence>
<keyword evidence="5 8" id="KW-1133">Transmembrane helix</keyword>
<dbReference type="InterPro" id="IPR002524">
    <property type="entry name" value="Cation_efflux"/>
</dbReference>
<dbReference type="InterPro" id="IPR058533">
    <property type="entry name" value="Cation_efflux_TM"/>
</dbReference>
<evidence type="ECO:0000256" key="8">
    <source>
        <dbReference type="SAM" id="Phobius"/>
    </source>
</evidence>
<dbReference type="EMBL" id="JAAIIJ010000003">
    <property type="protein sequence ID" value="NMN01748.1"/>
    <property type="molecule type" value="Genomic_DNA"/>
</dbReference>
<accession>A0ABX1SZB4</accession>
<dbReference type="InterPro" id="IPR036837">
    <property type="entry name" value="Cation_efflux_CTD_sf"/>
</dbReference>
<dbReference type="Pfam" id="PF16916">
    <property type="entry name" value="ZT_dimer"/>
    <property type="match status" value="1"/>
</dbReference>
<dbReference type="RefSeq" id="WP_172144127.1">
    <property type="nucleotide sequence ID" value="NZ_JAAIIJ010000003.1"/>
</dbReference>
<feature type="transmembrane region" description="Helical" evidence="8">
    <location>
        <begin position="53"/>
        <end position="70"/>
    </location>
</feature>
<keyword evidence="3" id="KW-0813">Transport</keyword>
<reference evidence="11 12" key="1">
    <citation type="submission" date="2020-02" db="EMBL/GenBank/DDBJ databases">
        <title>Characterization of phylogenetic diversity of novel bifidobacterial species isolated in Czech ZOOs.</title>
        <authorList>
            <person name="Lugli G.A."/>
            <person name="Vera N.B."/>
            <person name="Ventura M."/>
        </authorList>
    </citation>
    <scope>NUCLEOTIDE SEQUENCE [LARGE SCALE GENOMIC DNA]</scope>
    <source>
        <strain evidence="11 12">DSM 109963</strain>
    </source>
</reference>
<proteinExistence type="inferred from homology"/>
<comment type="subcellular location">
    <subcellularLocation>
        <location evidence="1">Membrane</location>
        <topology evidence="1">Multi-pass membrane protein</topology>
    </subcellularLocation>
</comment>
<keyword evidence="12" id="KW-1185">Reference proteome</keyword>
<name>A0ABX1SZB4_9BIFI</name>
<organism evidence="11 12">
    <name type="scientific">Bifidobacterium panos</name>
    <dbReference type="NCBI Taxonomy" id="2675321"/>
    <lineage>
        <taxon>Bacteria</taxon>
        <taxon>Bacillati</taxon>
        <taxon>Actinomycetota</taxon>
        <taxon>Actinomycetes</taxon>
        <taxon>Bifidobacteriales</taxon>
        <taxon>Bifidobacteriaceae</taxon>
        <taxon>Bifidobacterium</taxon>
    </lineage>
</organism>
<evidence type="ECO:0000313" key="12">
    <source>
        <dbReference type="Proteomes" id="UP000553756"/>
    </source>
</evidence>
<evidence type="ECO:0000256" key="6">
    <source>
        <dbReference type="ARBA" id="ARBA00023065"/>
    </source>
</evidence>
<evidence type="ECO:0000313" key="11">
    <source>
        <dbReference type="EMBL" id="NMN01748.1"/>
    </source>
</evidence>
<dbReference type="InterPro" id="IPR027469">
    <property type="entry name" value="Cation_efflux_TMD_sf"/>
</dbReference>
<evidence type="ECO:0000259" key="9">
    <source>
        <dbReference type="Pfam" id="PF01545"/>
    </source>
</evidence>